<dbReference type="Proteomes" id="UP001595805">
    <property type="component" value="Unassembled WGS sequence"/>
</dbReference>
<proteinExistence type="predicted"/>
<feature type="domain" description="NodB homology" evidence="3">
    <location>
        <begin position="26"/>
        <end position="206"/>
    </location>
</feature>
<keyword evidence="5" id="KW-1185">Reference proteome</keyword>
<dbReference type="InterPro" id="IPR050248">
    <property type="entry name" value="Polysacc_deacetylase_ArnD"/>
</dbReference>
<comment type="caution">
    <text evidence="4">The sequence shown here is derived from an EMBL/GenBank/DDBJ whole genome shotgun (WGS) entry which is preliminary data.</text>
</comment>
<dbReference type="EMBL" id="JBHRZS010000007">
    <property type="protein sequence ID" value="MFC3880270.1"/>
    <property type="molecule type" value="Genomic_DNA"/>
</dbReference>
<sequence length="208" mass="24128">MVWHAVPWWVQNLFPERVWKNNETENSVHLTFDDGPVPGATDYVLKELEVRKMKATFFMVGDNVRKYPNLAKEVLANGHAIGNHTFHHLNGWKTAKDIYMEDITECDRIIQGILGITPRLFRPPYGLMSPNQARLVLKQKKVIMWDVLSGDYDSSLSSDLILKETMKLTKPGSVILFHDQEKTKKMLRDILPPFLDHVLEMNWRTKSL</sequence>
<dbReference type="Gene3D" id="3.20.20.370">
    <property type="entry name" value="Glycoside hydrolase/deacetylase"/>
    <property type="match status" value="1"/>
</dbReference>
<organism evidence="4 5">
    <name type="scientific">Algoriphagus namhaensis</name>
    <dbReference type="NCBI Taxonomy" id="915353"/>
    <lineage>
        <taxon>Bacteria</taxon>
        <taxon>Pseudomonadati</taxon>
        <taxon>Bacteroidota</taxon>
        <taxon>Cytophagia</taxon>
        <taxon>Cytophagales</taxon>
        <taxon>Cyclobacteriaceae</taxon>
        <taxon>Algoriphagus</taxon>
    </lineage>
</organism>
<reference evidence="5" key="1">
    <citation type="journal article" date="2019" name="Int. J. Syst. Evol. Microbiol.">
        <title>The Global Catalogue of Microorganisms (GCM) 10K type strain sequencing project: providing services to taxonomists for standard genome sequencing and annotation.</title>
        <authorList>
            <consortium name="The Broad Institute Genomics Platform"/>
            <consortium name="The Broad Institute Genome Sequencing Center for Infectious Disease"/>
            <person name="Wu L."/>
            <person name="Ma J."/>
        </authorList>
    </citation>
    <scope>NUCLEOTIDE SEQUENCE [LARGE SCALE GENOMIC DNA]</scope>
    <source>
        <strain evidence="5">CCUG 60523</strain>
    </source>
</reference>
<keyword evidence="1" id="KW-0479">Metal-binding</keyword>
<gene>
    <name evidence="4" type="ORF">ACFOSV_08790</name>
</gene>
<evidence type="ECO:0000313" key="5">
    <source>
        <dbReference type="Proteomes" id="UP001595805"/>
    </source>
</evidence>
<keyword evidence="2 4" id="KW-0378">Hydrolase</keyword>
<evidence type="ECO:0000259" key="3">
    <source>
        <dbReference type="PROSITE" id="PS51677"/>
    </source>
</evidence>
<dbReference type="SUPFAM" id="SSF88713">
    <property type="entry name" value="Glycoside hydrolase/deacetylase"/>
    <property type="match status" value="1"/>
</dbReference>
<dbReference type="PANTHER" id="PTHR10587:SF133">
    <property type="entry name" value="CHITIN DEACETYLASE 1-RELATED"/>
    <property type="match status" value="1"/>
</dbReference>
<dbReference type="CDD" id="cd10917">
    <property type="entry name" value="CE4_NodB_like_6s_7s"/>
    <property type="match status" value="1"/>
</dbReference>
<dbReference type="GO" id="GO:0016787">
    <property type="term" value="F:hydrolase activity"/>
    <property type="evidence" value="ECO:0007669"/>
    <property type="project" value="UniProtKB-KW"/>
</dbReference>
<dbReference type="Pfam" id="PF01522">
    <property type="entry name" value="Polysacc_deac_1"/>
    <property type="match status" value="1"/>
</dbReference>
<dbReference type="InterPro" id="IPR002509">
    <property type="entry name" value="NODB_dom"/>
</dbReference>
<accession>A0ABV8ARN2</accession>
<protein>
    <submittedName>
        <fullName evidence="4">Polysaccharide deacetylase family protein</fullName>
        <ecNumber evidence="4">3.-.-.-</ecNumber>
    </submittedName>
</protein>
<evidence type="ECO:0000256" key="2">
    <source>
        <dbReference type="ARBA" id="ARBA00022801"/>
    </source>
</evidence>
<dbReference type="InterPro" id="IPR011330">
    <property type="entry name" value="Glyco_hydro/deAcase_b/a-brl"/>
</dbReference>
<dbReference type="PANTHER" id="PTHR10587">
    <property type="entry name" value="GLYCOSYL TRANSFERASE-RELATED"/>
    <property type="match status" value="1"/>
</dbReference>
<dbReference type="PROSITE" id="PS51677">
    <property type="entry name" value="NODB"/>
    <property type="match status" value="1"/>
</dbReference>
<evidence type="ECO:0000313" key="4">
    <source>
        <dbReference type="EMBL" id="MFC3880270.1"/>
    </source>
</evidence>
<evidence type="ECO:0000256" key="1">
    <source>
        <dbReference type="ARBA" id="ARBA00022723"/>
    </source>
</evidence>
<name>A0ABV8ARN2_9BACT</name>
<dbReference type="EC" id="3.-.-.-" evidence="4"/>
<dbReference type="RefSeq" id="WP_377905519.1">
    <property type="nucleotide sequence ID" value="NZ_JBHRZS010000007.1"/>
</dbReference>